<dbReference type="PANTHER" id="PTHR32347:SF23">
    <property type="entry name" value="BLL5650 PROTEIN"/>
    <property type="match status" value="1"/>
</dbReference>
<organism evidence="6 7">
    <name type="scientific">Albidovulum salinarum</name>
    <dbReference type="NCBI Taxonomy" id="2984153"/>
    <lineage>
        <taxon>Bacteria</taxon>
        <taxon>Pseudomonadati</taxon>
        <taxon>Pseudomonadota</taxon>
        <taxon>Alphaproteobacteria</taxon>
        <taxon>Rhodobacterales</taxon>
        <taxon>Paracoccaceae</taxon>
        <taxon>Albidovulum</taxon>
    </lineage>
</organism>
<feature type="chain" id="PRO_5046270887" evidence="4">
    <location>
        <begin position="26"/>
        <end position="317"/>
    </location>
</feature>
<dbReference type="PANTHER" id="PTHR32347">
    <property type="entry name" value="EFFLUX SYSTEM COMPONENT YKNX-RELATED"/>
    <property type="match status" value="1"/>
</dbReference>
<evidence type="ECO:0000256" key="2">
    <source>
        <dbReference type="ARBA" id="ARBA00023054"/>
    </source>
</evidence>
<evidence type="ECO:0000313" key="6">
    <source>
        <dbReference type="EMBL" id="MCU9848276.1"/>
    </source>
</evidence>
<keyword evidence="7" id="KW-1185">Reference proteome</keyword>
<dbReference type="InterPro" id="IPR059052">
    <property type="entry name" value="HH_YbhG-like"/>
</dbReference>
<evidence type="ECO:0000256" key="4">
    <source>
        <dbReference type="SAM" id="SignalP"/>
    </source>
</evidence>
<evidence type="ECO:0000313" key="7">
    <source>
        <dbReference type="Proteomes" id="UP001209535"/>
    </source>
</evidence>
<dbReference type="RefSeq" id="WP_263335461.1">
    <property type="nucleotide sequence ID" value="NZ_JAOVQO010000008.1"/>
</dbReference>
<dbReference type="Gene3D" id="2.40.50.100">
    <property type="match status" value="1"/>
</dbReference>
<dbReference type="Proteomes" id="UP001209535">
    <property type="component" value="Unassembled WGS sequence"/>
</dbReference>
<comment type="caution">
    <text evidence="6">The sequence shown here is derived from an EMBL/GenBank/DDBJ whole genome shotgun (WGS) entry which is preliminary data.</text>
</comment>
<sequence length="317" mass="33072">MTAFICTVPLLSALFTVCAPPPPFATGYVEGEYVLIAPVATAQIEALNVARGDRVEAGAVLAEMERRDAEIALAEARAALAQAESQLANLREGRRPEEIRVIEATLASARAQEEEADRAADRLRNLAQRGAATATQADDAATAATVARARVAEAEANLAVARLPARPQEIAAAEAAVKGATAARARAEWNLSKRRLIAPAAGTVFDVIRTPGELAGPSAPVLSMLPDGAVKLRLYVPEAQIAAISQGSTLAVNCDGCAPGLSANVTFISDAPEFTPPVIYSLENRQKLVYLIEATPEDAPGLKPGQIVDVRLPGAEG</sequence>
<dbReference type="Gene3D" id="1.10.287.470">
    <property type="entry name" value="Helix hairpin bin"/>
    <property type="match status" value="2"/>
</dbReference>
<proteinExistence type="predicted"/>
<evidence type="ECO:0000259" key="5">
    <source>
        <dbReference type="Pfam" id="PF25881"/>
    </source>
</evidence>
<dbReference type="InterPro" id="IPR050465">
    <property type="entry name" value="UPF0194_transport"/>
</dbReference>
<dbReference type="Pfam" id="PF25881">
    <property type="entry name" value="HH_YBHG"/>
    <property type="match status" value="1"/>
</dbReference>
<reference evidence="6 7" key="1">
    <citation type="submission" date="2022-10" db="EMBL/GenBank/DDBJ databases">
        <title>Defluviimonas sp. nov., isolated from ocean surface sediments.</title>
        <authorList>
            <person name="He W."/>
            <person name="Wang L."/>
            <person name="Zhang D.-F."/>
        </authorList>
    </citation>
    <scope>NUCLEOTIDE SEQUENCE [LARGE SCALE GENOMIC DNA]</scope>
    <source>
        <strain evidence="6 7">WL0024</strain>
    </source>
</reference>
<keyword evidence="4" id="KW-0732">Signal</keyword>
<protein>
    <submittedName>
        <fullName evidence="6">HlyD family efflux transporter periplasmic adaptor subunit</fullName>
    </submittedName>
</protein>
<accession>A0ABT2X2V3</accession>
<name>A0ABT2X2V3_9RHOB</name>
<feature type="signal peptide" evidence="4">
    <location>
        <begin position="1"/>
        <end position="25"/>
    </location>
</feature>
<evidence type="ECO:0000256" key="1">
    <source>
        <dbReference type="ARBA" id="ARBA00004196"/>
    </source>
</evidence>
<dbReference type="EMBL" id="JAOVQO010000008">
    <property type="protein sequence ID" value="MCU9848276.1"/>
    <property type="molecule type" value="Genomic_DNA"/>
</dbReference>
<gene>
    <name evidence="6" type="ORF">OEZ60_09675</name>
</gene>
<keyword evidence="2 3" id="KW-0175">Coiled coil</keyword>
<comment type="subcellular location">
    <subcellularLocation>
        <location evidence="1">Cell envelope</location>
    </subcellularLocation>
</comment>
<feature type="domain" description="YbhG-like alpha-helical hairpin" evidence="5">
    <location>
        <begin position="64"/>
        <end position="192"/>
    </location>
</feature>
<evidence type="ECO:0000256" key="3">
    <source>
        <dbReference type="SAM" id="Coils"/>
    </source>
</evidence>
<feature type="coiled-coil region" evidence="3">
    <location>
        <begin position="66"/>
        <end position="129"/>
    </location>
</feature>
<dbReference type="SUPFAM" id="SSF111369">
    <property type="entry name" value="HlyD-like secretion proteins"/>
    <property type="match status" value="1"/>
</dbReference>